<feature type="compositionally biased region" description="Polar residues" evidence="1">
    <location>
        <begin position="683"/>
        <end position="694"/>
    </location>
</feature>
<evidence type="ECO:0000313" key="3">
    <source>
        <dbReference type="Proteomes" id="UP001176961"/>
    </source>
</evidence>
<dbReference type="AlphaFoldDB" id="A0AA36DTI8"/>
<proteinExistence type="predicted"/>
<protein>
    <recommendedName>
        <fullName evidence="4">Protein kinase domain-containing protein</fullName>
    </recommendedName>
</protein>
<dbReference type="Proteomes" id="UP001176961">
    <property type="component" value="Unassembled WGS sequence"/>
</dbReference>
<reference evidence="2" key="1">
    <citation type="submission" date="2023-07" db="EMBL/GenBank/DDBJ databases">
        <authorList>
            <consortium name="CYATHOMIX"/>
        </authorList>
    </citation>
    <scope>NUCLEOTIDE SEQUENCE</scope>
    <source>
        <strain evidence="2">N/A</strain>
    </source>
</reference>
<organism evidence="2 3">
    <name type="scientific">Cylicocyclus nassatus</name>
    <name type="common">Nematode worm</name>
    <dbReference type="NCBI Taxonomy" id="53992"/>
    <lineage>
        <taxon>Eukaryota</taxon>
        <taxon>Metazoa</taxon>
        <taxon>Ecdysozoa</taxon>
        <taxon>Nematoda</taxon>
        <taxon>Chromadorea</taxon>
        <taxon>Rhabditida</taxon>
        <taxon>Rhabditina</taxon>
        <taxon>Rhabditomorpha</taxon>
        <taxon>Strongyloidea</taxon>
        <taxon>Strongylidae</taxon>
        <taxon>Cylicocyclus</taxon>
    </lineage>
</organism>
<evidence type="ECO:0000313" key="2">
    <source>
        <dbReference type="EMBL" id="CAJ0593489.1"/>
    </source>
</evidence>
<feature type="compositionally biased region" description="Basic and acidic residues" evidence="1">
    <location>
        <begin position="658"/>
        <end position="679"/>
    </location>
</feature>
<gene>
    <name evidence="2" type="ORF">CYNAS_LOCUS5472</name>
</gene>
<accession>A0AA36DTI8</accession>
<evidence type="ECO:0000256" key="1">
    <source>
        <dbReference type="SAM" id="MobiDB-lite"/>
    </source>
</evidence>
<keyword evidence="3" id="KW-1185">Reference proteome</keyword>
<dbReference type="EMBL" id="CATQJL010000112">
    <property type="protein sequence ID" value="CAJ0593489.1"/>
    <property type="molecule type" value="Genomic_DNA"/>
</dbReference>
<feature type="region of interest" description="Disordered" evidence="1">
    <location>
        <begin position="652"/>
        <end position="704"/>
    </location>
</feature>
<feature type="region of interest" description="Disordered" evidence="1">
    <location>
        <begin position="218"/>
        <end position="241"/>
    </location>
</feature>
<dbReference type="InterPro" id="IPR050235">
    <property type="entry name" value="CK1_Ser-Thr_kinase"/>
</dbReference>
<evidence type="ECO:0008006" key="4">
    <source>
        <dbReference type="Google" id="ProtNLM"/>
    </source>
</evidence>
<sequence>MRVKGRPTKMYPQCLESDDGDECYDPAKEIFITDASQVGHITLKASRADRCRREAVKRRLTKQQHQFERIWLRCMRATKGADRSQKKPKRVWVDEDKQRGRPKRGRPRKSLVQAMTETEAPNLTQVQTKSRLVHRVRRYGVAVEPRHYERKTIHLPQEGGLGSQHVPGVTLGLSWDNGHMELEPTREEKRIARELKRRVKLEELERKREARRLKREMKEKLTRERRERRVTERQKREEERLASLRKEGETVRKTETNEEIKKLYVPDVDDESQSIHDMSFCYGTFPTGKIFNGKWLVLEEIFPNRHGVAAYYVVENDEHKIEGILYAQDMSNSFAHLPEEVYFLQTQSDNGRSYLFQTVIDCQLVSAPDHPDFFYCVFISRKSASLADLWNRYPKEHLFKKEGEANKAWSLGTVGRLAADILSIIEATYEAGYTFRSIDLSHFRLDLRTRRLFLENASEVVVSTELTDLRLRNGEHVCHNYWQGCLEYAPLSLHHKGRESIMRAADCAEVLFYIILDLLGLLTWRGLDESQTAKCKEEFMTQNRKKVPAPLYDYWKIVQNAQAIDASKLRRQDDYLLLDGVRGGATVSVLDFRKLAARLVTVYEVFGGVVDESAPYDFEVVDDPAEKTCEQQREDSLVQRKEFLKHKQDVLGAQDDAMTMREELGKRSEAQTERERAEAMQDANVSEQQDLKVSTSDDEHEYDD</sequence>
<name>A0AA36DTI8_CYLNA</name>
<feature type="compositionally biased region" description="Basic and acidic residues" evidence="1">
    <location>
        <begin position="79"/>
        <end position="99"/>
    </location>
</feature>
<comment type="caution">
    <text evidence="2">The sequence shown here is derived from an EMBL/GenBank/DDBJ whole genome shotgun (WGS) entry which is preliminary data.</text>
</comment>
<feature type="compositionally biased region" description="Basic residues" evidence="1">
    <location>
        <begin position="100"/>
        <end position="109"/>
    </location>
</feature>
<dbReference type="PANTHER" id="PTHR11909">
    <property type="entry name" value="CASEIN KINASE-RELATED"/>
    <property type="match status" value="1"/>
</dbReference>
<feature type="region of interest" description="Disordered" evidence="1">
    <location>
        <begin position="78"/>
        <end position="110"/>
    </location>
</feature>